<organism evidence="8">
    <name type="scientific">Culicoides sonorensis</name>
    <name type="common">Biting midge</name>
    <dbReference type="NCBI Taxonomy" id="179676"/>
    <lineage>
        <taxon>Eukaryota</taxon>
        <taxon>Metazoa</taxon>
        <taxon>Ecdysozoa</taxon>
        <taxon>Arthropoda</taxon>
        <taxon>Hexapoda</taxon>
        <taxon>Insecta</taxon>
        <taxon>Pterygota</taxon>
        <taxon>Neoptera</taxon>
        <taxon>Endopterygota</taxon>
        <taxon>Diptera</taxon>
        <taxon>Nematocera</taxon>
        <taxon>Chironomoidea</taxon>
        <taxon>Ceratopogonidae</taxon>
        <taxon>Ceratopogoninae</taxon>
        <taxon>Culicoides</taxon>
        <taxon>Monoculicoides</taxon>
    </lineage>
</organism>
<evidence type="ECO:0000256" key="3">
    <source>
        <dbReference type="ARBA" id="ARBA00022603"/>
    </source>
</evidence>
<dbReference type="VEuPathDB" id="VectorBase:CSON015407"/>
<dbReference type="OMA" id="YYHPQRN"/>
<dbReference type="GO" id="GO:0035243">
    <property type="term" value="F:protein-arginine omega-N symmetric methyltransferase activity"/>
    <property type="evidence" value="ECO:0007669"/>
    <property type="project" value="UniProtKB-EC"/>
</dbReference>
<gene>
    <name evidence="8" type="primary">CSON015407</name>
</gene>
<dbReference type="AlphaFoldDB" id="A0A336LS35"/>
<keyword evidence="5 7" id="KW-0496">Mitochondrion</keyword>
<comment type="subcellular location">
    <subcellularLocation>
        <location evidence="1 7">Mitochondrion</location>
    </subcellularLocation>
</comment>
<keyword evidence="3 7" id="KW-0489">Methyltransferase</keyword>
<proteinExistence type="inferred from homology"/>
<name>A0A336LS35_CULSO</name>
<dbReference type="SUPFAM" id="SSF53335">
    <property type="entry name" value="S-adenosyl-L-methionine-dependent methyltransferases"/>
    <property type="match status" value="1"/>
</dbReference>
<evidence type="ECO:0000256" key="4">
    <source>
        <dbReference type="ARBA" id="ARBA00022679"/>
    </source>
</evidence>
<dbReference type="GO" id="GO:0032259">
    <property type="term" value="P:methylation"/>
    <property type="evidence" value="ECO:0007669"/>
    <property type="project" value="UniProtKB-KW"/>
</dbReference>
<comment type="function">
    <text evidence="7">Arginine methyltransferase involved in the assembly or stability of mitochondrial NADH:ubiquinone oxidoreductase complex (complex I).</text>
</comment>
<dbReference type="InterPro" id="IPR038375">
    <property type="entry name" value="NDUFAF7_sf"/>
</dbReference>
<evidence type="ECO:0000256" key="1">
    <source>
        <dbReference type="ARBA" id="ARBA00004173"/>
    </source>
</evidence>
<comment type="catalytic activity">
    <reaction evidence="6 7">
        <text>L-arginyl-[protein] + 2 S-adenosyl-L-methionine = N(omega),N(omega)'-dimethyl-L-arginyl-[protein] + 2 S-adenosyl-L-homocysteine + 2 H(+)</text>
        <dbReference type="Rhea" id="RHEA:48108"/>
        <dbReference type="Rhea" id="RHEA-COMP:10532"/>
        <dbReference type="Rhea" id="RHEA-COMP:11992"/>
        <dbReference type="ChEBI" id="CHEBI:15378"/>
        <dbReference type="ChEBI" id="CHEBI:29965"/>
        <dbReference type="ChEBI" id="CHEBI:57856"/>
        <dbReference type="ChEBI" id="CHEBI:59789"/>
        <dbReference type="ChEBI" id="CHEBI:88221"/>
        <dbReference type="EC" id="2.1.1.320"/>
    </reaction>
</comment>
<dbReference type="InterPro" id="IPR029063">
    <property type="entry name" value="SAM-dependent_MTases_sf"/>
</dbReference>
<accession>A0A336LS35</accession>
<keyword evidence="4 7" id="KW-0808">Transferase</keyword>
<dbReference type="PANTHER" id="PTHR12049:SF7">
    <property type="entry name" value="PROTEIN ARGININE METHYLTRANSFERASE NDUFAF7, MITOCHONDRIAL"/>
    <property type="match status" value="1"/>
</dbReference>
<reference evidence="8" key="1">
    <citation type="submission" date="2018-07" db="EMBL/GenBank/DDBJ databases">
        <authorList>
            <person name="Quirk P.G."/>
            <person name="Krulwich T.A."/>
        </authorList>
    </citation>
    <scope>NUCLEOTIDE SEQUENCE</scope>
</reference>
<evidence type="ECO:0000256" key="7">
    <source>
        <dbReference type="RuleBase" id="RU364114"/>
    </source>
</evidence>
<dbReference type="InterPro" id="IPR003788">
    <property type="entry name" value="NDUFAF7"/>
</dbReference>
<sequence>MFYRCIKKLKPICSRSFSYKEVKRPNFTEKRIERKFVEQQLSKNSVALSDHLKARIKLCGPLTIADYMKEVLTNPLSGYYMSRDVFGQQGDFITSPEIGQVFGEMVAIWCLTEYQKLGSPSPLQIIELGPGRGTLIQDILRVFSKFQILKIFSIELVEVSPFLSNIQAQKLCIGSKEVNDENHYREGHTASGTRIRWYRNYEDVPDGFSILLAHEFFDALPIHKLLRNGDKWKEMLIDIDVANSDKFRFIQSRDETPVSKLFKKFCHKDEKRDVVEFCLEADSLLKNIGKKFEAHGGIGLIMDYGHFGEKGDTFRAFKNHALHDPLENPGSADLTADVDFRQIYESCNADLRLITFGPVEQGAFIKNMGGDVRIDVLMKNATDEQRLLLKSGYEMLTADDQMGKRFKFFSIFPAVVKSHLQKYPVMGFS</sequence>
<dbReference type="Pfam" id="PF02636">
    <property type="entry name" value="Methyltransf_28"/>
    <property type="match status" value="1"/>
</dbReference>
<protein>
    <recommendedName>
        <fullName evidence="7">Protein arginine methyltransferase NDUFAF7</fullName>
        <ecNumber evidence="7">2.1.1.320</ecNumber>
    </recommendedName>
</protein>
<dbReference type="EC" id="2.1.1.320" evidence="7"/>
<dbReference type="GO" id="GO:0032981">
    <property type="term" value="P:mitochondrial respiratory chain complex I assembly"/>
    <property type="evidence" value="ECO:0007669"/>
    <property type="project" value="TreeGrafter"/>
</dbReference>
<evidence type="ECO:0000313" key="8">
    <source>
        <dbReference type="EMBL" id="SSX19781.1"/>
    </source>
</evidence>
<evidence type="ECO:0000256" key="2">
    <source>
        <dbReference type="ARBA" id="ARBA00005891"/>
    </source>
</evidence>
<dbReference type="GO" id="GO:0005739">
    <property type="term" value="C:mitochondrion"/>
    <property type="evidence" value="ECO:0007669"/>
    <property type="project" value="UniProtKB-SubCell"/>
</dbReference>
<comment type="similarity">
    <text evidence="2 7">Belongs to the NDUFAF7 family.</text>
</comment>
<dbReference type="Gene3D" id="3.40.50.12710">
    <property type="match status" value="1"/>
</dbReference>
<dbReference type="EMBL" id="UFQT01000097">
    <property type="protein sequence ID" value="SSX19781.1"/>
    <property type="molecule type" value="Genomic_DNA"/>
</dbReference>
<dbReference type="PANTHER" id="PTHR12049">
    <property type="entry name" value="PROTEIN ARGININE METHYLTRANSFERASE NDUFAF7, MITOCHONDRIAL"/>
    <property type="match status" value="1"/>
</dbReference>
<evidence type="ECO:0000256" key="6">
    <source>
        <dbReference type="ARBA" id="ARBA00048612"/>
    </source>
</evidence>
<evidence type="ECO:0000256" key="5">
    <source>
        <dbReference type="ARBA" id="ARBA00023128"/>
    </source>
</evidence>